<evidence type="ECO:0000259" key="2">
    <source>
        <dbReference type="Pfam" id="PF14317"/>
    </source>
</evidence>
<sequence>MENEKTRKRNERGLIPIQVETTLTKEDFWNLNKYVLWNKQRKTVLTMLFGYPVVLFLLFMIMDYAIWICIAAALVLGGGSLWFFYYRFKGRVMKVPVDNPALLGTQSFEIGAEGFWESTSANRTFTEWQGIESIEQNNEYIVVFVSRMHCHLLPKRDFASPAQAEEFYRTAIGYWQAGRSGGRNAG</sequence>
<evidence type="ECO:0000313" key="4">
    <source>
        <dbReference type="Proteomes" id="UP000535838"/>
    </source>
</evidence>
<feature type="transmembrane region" description="Helical" evidence="1">
    <location>
        <begin position="43"/>
        <end position="59"/>
    </location>
</feature>
<dbReference type="EMBL" id="JACJVQ010000032">
    <property type="protein sequence ID" value="MBB6638393.1"/>
    <property type="molecule type" value="Genomic_DNA"/>
</dbReference>
<evidence type="ECO:0000256" key="1">
    <source>
        <dbReference type="SAM" id="Phobius"/>
    </source>
</evidence>
<evidence type="ECO:0000313" key="3">
    <source>
        <dbReference type="EMBL" id="MBB6638393.1"/>
    </source>
</evidence>
<accession>A0A841T1X2</accession>
<dbReference type="AlphaFoldDB" id="A0A841T1X2"/>
<feature type="transmembrane region" description="Helical" evidence="1">
    <location>
        <begin position="65"/>
        <end position="85"/>
    </location>
</feature>
<name>A0A841T1X2_9BACL</name>
<dbReference type="Proteomes" id="UP000535838">
    <property type="component" value="Unassembled WGS sequence"/>
</dbReference>
<dbReference type="RefSeq" id="WP_185123588.1">
    <property type="nucleotide sequence ID" value="NZ_JACJVQ010000032.1"/>
</dbReference>
<keyword evidence="1" id="KW-0812">Transmembrane</keyword>
<feature type="domain" description="YcxB-like C-terminal" evidence="2">
    <location>
        <begin position="110"/>
        <end position="168"/>
    </location>
</feature>
<reference evidence="3 4" key="1">
    <citation type="submission" date="2020-08" db="EMBL/GenBank/DDBJ databases">
        <title>Cohnella phylogeny.</title>
        <authorList>
            <person name="Dunlap C."/>
        </authorList>
    </citation>
    <scope>NUCLEOTIDE SEQUENCE [LARGE SCALE GENOMIC DNA]</scope>
    <source>
        <strain evidence="3 4">DSM 25241</strain>
    </source>
</reference>
<dbReference type="Pfam" id="PF14317">
    <property type="entry name" value="YcxB"/>
    <property type="match status" value="1"/>
</dbReference>
<gene>
    <name evidence="3" type="ORF">H7B67_30035</name>
</gene>
<comment type="caution">
    <text evidence="3">The sequence shown here is derived from an EMBL/GenBank/DDBJ whole genome shotgun (WGS) entry which is preliminary data.</text>
</comment>
<keyword evidence="1" id="KW-1133">Transmembrane helix</keyword>
<dbReference type="InterPro" id="IPR025588">
    <property type="entry name" value="YcxB-like_C"/>
</dbReference>
<keyword evidence="1" id="KW-0472">Membrane</keyword>
<protein>
    <submittedName>
        <fullName evidence="3">YcxB family protein</fullName>
    </submittedName>
</protein>
<keyword evidence="4" id="KW-1185">Reference proteome</keyword>
<organism evidence="3 4">
    <name type="scientific">Cohnella thailandensis</name>
    <dbReference type="NCBI Taxonomy" id="557557"/>
    <lineage>
        <taxon>Bacteria</taxon>
        <taxon>Bacillati</taxon>
        <taxon>Bacillota</taxon>
        <taxon>Bacilli</taxon>
        <taxon>Bacillales</taxon>
        <taxon>Paenibacillaceae</taxon>
        <taxon>Cohnella</taxon>
    </lineage>
</organism>
<proteinExistence type="predicted"/>